<organism evidence="3 4">
    <name type="scientific">Pelagomonas calceolata</name>
    <dbReference type="NCBI Taxonomy" id="35677"/>
    <lineage>
        <taxon>Eukaryota</taxon>
        <taxon>Sar</taxon>
        <taxon>Stramenopiles</taxon>
        <taxon>Ochrophyta</taxon>
        <taxon>Pelagophyceae</taxon>
        <taxon>Pelagomonadales</taxon>
        <taxon>Pelagomonadaceae</taxon>
        <taxon>Pelagomonas</taxon>
    </lineage>
</organism>
<evidence type="ECO:0000313" key="4">
    <source>
        <dbReference type="Proteomes" id="UP000789595"/>
    </source>
</evidence>
<comment type="caution">
    <text evidence="3">The sequence shown here is derived from an EMBL/GenBank/DDBJ whole genome shotgun (WGS) entry which is preliminary data.</text>
</comment>
<dbReference type="AlphaFoldDB" id="A0A8J2X1B7"/>
<dbReference type="SUPFAM" id="SSF51197">
    <property type="entry name" value="Clavaminate synthase-like"/>
    <property type="match status" value="1"/>
</dbReference>
<feature type="signal peptide" evidence="1">
    <location>
        <begin position="1"/>
        <end position="17"/>
    </location>
</feature>
<keyword evidence="4" id="KW-1185">Reference proteome</keyword>
<feature type="chain" id="PRO_5035197159" description="Cupin type-2 domain-containing protein" evidence="1">
    <location>
        <begin position="18"/>
        <end position="520"/>
    </location>
</feature>
<dbReference type="EMBL" id="CAKKNE010000005">
    <property type="protein sequence ID" value="CAH0376898.1"/>
    <property type="molecule type" value="Genomic_DNA"/>
</dbReference>
<dbReference type="Proteomes" id="UP000789595">
    <property type="component" value="Unassembled WGS sequence"/>
</dbReference>
<protein>
    <recommendedName>
        <fullName evidence="2">Cupin type-2 domain-containing protein</fullName>
    </recommendedName>
</protein>
<sequence>MKFLALALLGTASGTLGPHLLGGAAEYHRGLAEADVKLQDLVAPFAGRPTIAVRVHHDNDDKTHEGVAEAVVAALRQEGLPPDPAEAAALVDSTVPLSITLQFEHLDAEAWPAAISELVAPFGETSTRAEVDGGLLVHLYISSPGAAALPSHEDVGDVLVLQLIGEKVWTVGGDTFALGPGDALSVPSGVTHAARATAAGSVHLTIHRISPEQIERRRLASGDDCYPGTDAYCSCSCDQCEYCNDAATVCRDDVPPFYSKNICCLNGGYVFETARPGECEDLSGGGDDDKPDDAVLCPGVKPGTNQFCDCSLDCREYRDKYCFCAEARAESCCGISPACVDAPEDKWTYDGGWKGQLGCAHIRNSEDKKVRDKRCARVGKNGATGAEACPKACGLCKGDIVCADDADFRYYAGDKDYVGCPHVAGGTDKEKEKRCERESDNGVKAKDACPVACGTCEQWIDRRMNLFAVEDVDPGPATSFAKLLGVLALTAGVLLTAFAAKKYPLAEPAGAAAPLLKNGV</sequence>
<feature type="domain" description="Cupin type-2" evidence="2">
    <location>
        <begin position="143"/>
        <end position="203"/>
    </location>
</feature>
<evidence type="ECO:0000256" key="1">
    <source>
        <dbReference type="SAM" id="SignalP"/>
    </source>
</evidence>
<evidence type="ECO:0000259" key="2">
    <source>
        <dbReference type="Pfam" id="PF07883"/>
    </source>
</evidence>
<keyword evidence="1" id="KW-0732">Signal</keyword>
<dbReference type="Gene3D" id="2.60.120.650">
    <property type="entry name" value="Cupin"/>
    <property type="match status" value="1"/>
</dbReference>
<gene>
    <name evidence="3" type="ORF">PECAL_5P14950</name>
</gene>
<evidence type="ECO:0000313" key="3">
    <source>
        <dbReference type="EMBL" id="CAH0376898.1"/>
    </source>
</evidence>
<reference evidence="3" key="1">
    <citation type="submission" date="2021-11" db="EMBL/GenBank/DDBJ databases">
        <authorList>
            <consortium name="Genoscope - CEA"/>
            <person name="William W."/>
        </authorList>
    </citation>
    <scope>NUCLEOTIDE SEQUENCE</scope>
</reference>
<accession>A0A8J2X1B7</accession>
<dbReference type="InterPro" id="IPR013096">
    <property type="entry name" value="Cupin_2"/>
</dbReference>
<dbReference type="OrthoDB" id="438164at2759"/>
<name>A0A8J2X1B7_9STRA</name>
<proteinExistence type="predicted"/>
<dbReference type="Pfam" id="PF07883">
    <property type="entry name" value="Cupin_2"/>
    <property type="match status" value="1"/>
</dbReference>